<gene>
    <name evidence="1" type="ordered locus">SPy_0978</name>
</gene>
<dbReference type="AlphaFoldDB" id="Q9A014"/>
<dbReference type="OMA" id="TDKKKMG"/>
<dbReference type="HOGENOM" id="CLU_198307_2_2_9"/>
<dbReference type="InterPro" id="IPR010985">
    <property type="entry name" value="Ribbon_hlx_hlx"/>
</dbReference>
<evidence type="ECO:0000313" key="2">
    <source>
        <dbReference type="Proteomes" id="UP000000750"/>
    </source>
</evidence>
<keyword evidence="2" id="KW-1185">Reference proteome</keyword>
<dbReference type="PATRIC" id="fig|160490.10.peg.844"/>
<dbReference type="Proteomes" id="UP000000750">
    <property type="component" value="Chromosome"/>
</dbReference>
<name>Q9A014_STRP1</name>
<evidence type="ECO:0008006" key="3">
    <source>
        <dbReference type="Google" id="ProtNLM"/>
    </source>
</evidence>
<reference evidence="1 2" key="1">
    <citation type="journal article" date="2001" name="Proc. Natl. Acad. Sci. U.S.A.">
        <title>Complete genome sequence of an M1 strain of Streptococcus pyogenes.</title>
        <authorList>
            <person name="Ferretti J.J."/>
            <person name="McShan W.M."/>
            <person name="Adjic D."/>
            <person name="Savic D."/>
            <person name="Savic G."/>
            <person name="Lyon K."/>
            <person name="Primeaux C."/>
            <person name="Sezate S.S."/>
            <person name="Surorov A.N."/>
            <person name="Kenton S."/>
            <person name="Lai H."/>
            <person name="Lin S."/>
            <person name="Qian Y."/>
            <person name="Jia H.G."/>
            <person name="Najar F.Z."/>
            <person name="Ren Q."/>
            <person name="Zhu H."/>
            <person name="Song L."/>
            <person name="White J."/>
            <person name="Yuan X."/>
            <person name="Clifton S.W."/>
            <person name="Roe B.A."/>
            <person name="McLaughlin R.E."/>
        </authorList>
    </citation>
    <scope>NUCLEOTIDE SEQUENCE [LARGE SCALE GENOMIC DNA]</scope>
    <source>
        <strain evidence="2">ATCC 700294 / SF370 / Serotype M1</strain>
    </source>
</reference>
<organism evidence="1 2">
    <name type="scientific">Streptococcus pyogenes serotype M1</name>
    <dbReference type="NCBI Taxonomy" id="301447"/>
    <lineage>
        <taxon>Bacteria</taxon>
        <taxon>Bacillati</taxon>
        <taxon>Bacillota</taxon>
        <taxon>Bacilli</taxon>
        <taxon>Lactobacillales</taxon>
        <taxon>Streptococcaceae</taxon>
        <taxon>Streptococcus</taxon>
    </lineage>
</organism>
<dbReference type="SUPFAM" id="SSF47598">
    <property type="entry name" value="Ribbon-helix-helix"/>
    <property type="match status" value="1"/>
</dbReference>
<dbReference type="KEGG" id="spy:SPy_0978"/>
<protein>
    <recommendedName>
        <fullName evidence="3">Ribbon-helix-helix protein CopG domain-containing protein</fullName>
    </recommendedName>
</protein>
<dbReference type="EMBL" id="AE004092">
    <property type="protein sequence ID" value="AAK33883.1"/>
    <property type="molecule type" value="Genomic_DNA"/>
</dbReference>
<proteinExistence type="predicted"/>
<dbReference type="GO" id="GO:0006355">
    <property type="term" value="P:regulation of DNA-templated transcription"/>
    <property type="evidence" value="ECO:0007669"/>
    <property type="project" value="InterPro"/>
</dbReference>
<sequence length="56" mass="6380">MNLTDKKKMGRPTSDPKTVKLTVRINEDTNKTLEEYCKNNNVSKADGVREAISRLK</sequence>
<evidence type="ECO:0000313" key="1">
    <source>
        <dbReference type="EMBL" id="AAK33883.1"/>
    </source>
</evidence>
<accession>Q9A014</accession>